<evidence type="ECO:0000313" key="5">
    <source>
        <dbReference type="Proteomes" id="UP000006727"/>
    </source>
</evidence>
<dbReference type="GeneID" id="112275126"/>
<protein>
    <recommendedName>
        <fullName evidence="2">J domain-containing protein</fullName>
    </recommendedName>
</protein>
<dbReference type="KEGG" id="ppp:112275126"/>
<dbReference type="PaxDb" id="3218-PP1S100_218V6.1"/>
<organism evidence="3">
    <name type="scientific">Physcomitrium patens</name>
    <name type="common">Spreading-leaved earth moss</name>
    <name type="synonym">Physcomitrella patens</name>
    <dbReference type="NCBI Taxonomy" id="3218"/>
    <lineage>
        <taxon>Eukaryota</taxon>
        <taxon>Viridiplantae</taxon>
        <taxon>Streptophyta</taxon>
        <taxon>Embryophyta</taxon>
        <taxon>Bryophyta</taxon>
        <taxon>Bryophytina</taxon>
        <taxon>Bryopsida</taxon>
        <taxon>Funariidae</taxon>
        <taxon>Funariales</taxon>
        <taxon>Funariaceae</taxon>
        <taxon>Physcomitrium</taxon>
    </lineage>
</organism>
<dbReference type="SUPFAM" id="SSF46565">
    <property type="entry name" value="Chaperone J-domain"/>
    <property type="match status" value="1"/>
</dbReference>
<dbReference type="EnsemblPlants" id="Pp3c22_22070V3.1">
    <property type="protein sequence ID" value="Pp3c22_22070V3.1"/>
    <property type="gene ID" value="Pp3c22_22070"/>
</dbReference>
<keyword evidence="5" id="KW-1185">Reference proteome</keyword>
<dbReference type="SMART" id="SM00271">
    <property type="entry name" value="DnaJ"/>
    <property type="match status" value="1"/>
</dbReference>
<reference evidence="3 5" key="2">
    <citation type="journal article" date="2018" name="Plant J.">
        <title>The Physcomitrella patens chromosome-scale assembly reveals moss genome structure and evolution.</title>
        <authorList>
            <person name="Lang D."/>
            <person name="Ullrich K.K."/>
            <person name="Murat F."/>
            <person name="Fuchs J."/>
            <person name="Jenkins J."/>
            <person name="Haas F.B."/>
            <person name="Piednoel M."/>
            <person name="Gundlach H."/>
            <person name="Van Bel M."/>
            <person name="Meyberg R."/>
            <person name="Vives C."/>
            <person name="Morata J."/>
            <person name="Symeonidi A."/>
            <person name="Hiss M."/>
            <person name="Muchero W."/>
            <person name="Kamisugi Y."/>
            <person name="Saleh O."/>
            <person name="Blanc G."/>
            <person name="Decker E.L."/>
            <person name="van Gessel N."/>
            <person name="Grimwood J."/>
            <person name="Hayes R.D."/>
            <person name="Graham S.W."/>
            <person name="Gunter L.E."/>
            <person name="McDaniel S.F."/>
            <person name="Hoernstein S.N.W."/>
            <person name="Larsson A."/>
            <person name="Li F.W."/>
            <person name="Perroud P.F."/>
            <person name="Phillips J."/>
            <person name="Ranjan P."/>
            <person name="Rokshar D.S."/>
            <person name="Rothfels C.J."/>
            <person name="Schneider L."/>
            <person name="Shu S."/>
            <person name="Stevenson D.W."/>
            <person name="Thummler F."/>
            <person name="Tillich M."/>
            <person name="Villarreal Aguilar J.C."/>
            <person name="Widiez T."/>
            <person name="Wong G.K."/>
            <person name="Wymore A."/>
            <person name="Zhang Y."/>
            <person name="Zimmer A.D."/>
            <person name="Quatrano R.S."/>
            <person name="Mayer K.F.X."/>
            <person name="Goodstein D."/>
            <person name="Casacuberta J.M."/>
            <person name="Vandepoele K."/>
            <person name="Reski R."/>
            <person name="Cuming A.C."/>
            <person name="Tuskan G.A."/>
            <person name="Maumus F."/>
            <person name="Salse J."/>
            <person name="Schmutz J."/>
            <person name="Rensing S.A."/>
        </authorList>
    </citation>
    <scope>NUCLEOTIDE SEQUENCE [LARGE SCALE GENOMIC DNA]</scope>
    <source>
        <strain evidence="4 5">cv. Gransden 2004</strain>
    </source>
</reference>
<reference evidence="4" key="3">
    <citation type="submission" date="2020-12" db="UniProtKB">
        <authorList>
            <consortium name="EnsemblPlants"/>
        </authorList>
    </citation>
    <scope>IDENTIFICATION</scope>
</reference>
<dbReference type="AlphaFoldDB" id="A9SPB6"/>
<feature type="domain" description="J" evidence="2">
    <location>
        <begin position="77"/>
        <end position="140"/>
    </location>
</feature>
<dbReference type="InterPro" id="IPR050817">
    <property type="entry name" value="DjlA_DnaK_co-chaperone"/>
</dbReference>
<dbReference type="Pfam" id="PF00226">
    <property type="entry name" value="DnaJ"/>
    <property type="match status" value="1"/>
</dbReference>
<dbReference type="Gramene" id="Pp3c22_22070V3.1">
    <property type="protein sequence ID" value="Pp3c22_22070V3.1"/>
    <property type="gene ID" value="Pp3c22_22070"/>
</dbReference>
<evidence type="ECO:0000256" key="1">
    <source>
        <dbReference type="SAM" id="MobiDB-lite"/>
    </source>
</evidence>
<dbReference type="CDD" id="cd06257">
    <property type="entry name" value="DnaJ"/>
    <property type="match status" value="1"/>
</dbReference>
<accession>A9SPB6</accession>
<dbReference type="EMBL" id="ABEU02000022">
    <property type="protein sequence ID" value="PNR31119.1"/>
    <property type="molecule type" value="Genomic_DNA"/>
</dbReference>
<dbReference type="InterPro" id="IPR036869">
    <property type="entry name" value="J_dom_sf"/>
</dbReference>
<evidence type="ECO:0000313" key="4">
    <source>
        <dbReference type="EnsemblPlants" id="Pp3c22_22070V3.1"/>
    </source>
</evidence>
<dbReference type="HOGENOM" id="CLU_126808_0_0_1"/>
<dbReference type="eggNOG" id="KOG0715">
    <property type="taxonomic scope" value="Eukaryota"/>
</dbReference>
<name>A9SPB6_PHYPA</name>
<proteinExistence type="predicted"/>
<dbReference type="PROSITE" id="PS50076">
    <property type="entry name" value="DNAJ_2"/>
    <property type="match status" value="1"/>
</dbReference>
<dbReference type="STRING" id="3218.A9SPB6"/>
<evidence type="ECO:0000259" key="2">
    <source>
        <dbReference type="PROSITE" id="PS50076"/>
    </source>
</evidence>
<evidence type="ECO:0000313" key="3">
    <source>
        <dbReference type="EMBL" id="PNR31119.1"/>
    </source>
</evidence>
<dbReference type="PRINTS" id="PR00625">
    <property type="entry name" value="JDOMAIN"/>
</dbReference>
<dbReference type="Gramene" id="Pp3c22_22070V3.2">
    <property type="protein sequence ID" value="Pp3c22_22070V3.2"/>
    <property type="gene ID" value="Pp3c22_22070"/>
</dbReference>
<dbReference type="Gene3D" id="1.10.287.110">
    <property type="entry name" value="DnaJ domain"/>
    <property type="match status" value="1"/>
</dbReference>
<dbReference type="Proteomes" id="UP000006727">
    <property type="component" value="Chromosome 22"/>
</dbReference>
<dbReference type="OrthoDB" id="552049at2759"/>
<dbReference type="InterPro" id="IPR001623">
    <property type="entry name" value="DnaJ_domain"/>
</dbReference>
<dbReference type="EnsemblPlants" id="Pp3c22_22070V3.2">
    <property type="protein sequence ID" value="Pp3c22_22070V3.2"/>
    <property type="gene ID" value="Pp3c22_22070"/>
</dbReference>
<feature type="region of interest" description="Disordered" evidence="1">
    <location>
        <begin position="37"/>
        <end position="57"/>
    </location>
</feature>
<sequence>MRKLLGGGRVGITLGFADNKVERVVLQNSLYGDSVAHSVTSASPPKSFKHEDRTRKELRRPGNLVRASHGACSSHSEHFATLGLSAAASRQEIKQAYRKLALQYHPDVCKGEHCALMFKQVNDAYYVALEAEEQVVNDIGTDDCLDGFMGAEDDSWDEWEEWMGWEGAGAADYSSHINPAYSF</sequence>
<dbReference type="PANTHER" id="PTHR24074">
    <property type="entry name" value="CO-CHAPERONE PROTEIN DJLA"/>
    <property type="match status" value="1"/>
</dbReference>
<reference evidence="3 5" key="1">
    <citation type="journal article" date="2008" name="Science">
        <title>The Physcomitrella genome reveals evolutionary insights into the conquest of land by plants.</title>
        <authorList>
            <person name="Rensing S."/>
            <person name="Lang D."/>
            <person name="Zimmer A."/>
            <person name="Terry A."/>
            <person name="Salamov A."/>
            <person name="Shapiro H."/>
            <person name="Nishiyama T."/>
            <person name="Perroud P.-F."/>
            <person name="Lindquist E."/>
            <person name="Kamisugi Y."/>
            <person name="Tanahashi T."/>
            <person name="Sakakibara K."/>
            <person name="Fujita T."/>
            <person name="Oishi K."/>
            <person name="Shin-I T."/>
            <person name="Kuroki Y."/>
            <person name="Toyoda A."/>
            <person name="Suzuki Y."/>
            <person name="Hashimoto A."/>
            <person name="Yamaguchi K."/>
            <person name="Sugano A."/>
            <person name="Kohara Y."/>
            <person name="Fujiyama A."/>
            <person name="Anterola A."/>
            <person name="Aoki S."/>
            <person name="Ashton N."/>
            <person name="Barbazuk W.B."/>
            <person name="Barker E."/>
            <person name="Bennetzen J."/>
            <person name="Bezanilla M."/>
            <person name="Blankenship R."/>
            <person name="Cho S.H."/>
            <person name="Dutcher S."/>
            <person name="Estelle M."/>
            <person name="Fawcett J.A."/>
            <person name="Gundlach H."/>
            <person name="Hanada K."/>
            <person name="Heyl A."/>
            <person name="Hicks K.A."/>
            <person name="Hugh J."/>
            <person name="Lohr M."/>
            <person name="Mayer K."/>
            <person name="Melkozernov A."/>
            <person name="Murata T."/>
            <person name="Nelson D."/>
            <person name="Pils B."/>
            <person name="Prigge M."/>
            <person name="Reiss B."/>
            <person name="Renner T."/>
            <person name="Rombauts S."/>
            <person name="Rushton P."/>
            <person name="Sanderfoot A."/>
            <person name="Schween G."/>
            <person name="Shiu S.-H."/>
            <person name="Stueber K."/>
            <person name="Theodoulou F.L."/>
            <person name="Tu H."/>
            <person name="Van de Peer Y."/>
            <person name="Verrier P.J."/>
            <person name="Waters E."/>
            <person name="Wood A."/>
            <person name="Yang L."/>
            <person name="Cove D."/>
            <person name="Cuming A."/>
            <person name="Hasebe M."/>
            <person name="Lucas S."/>
            <person name="Mishler D.B."/>
            <person name="Reski R."/>
            <person name="Grigoriev I."/>
            <person name="Quatrano R.S."/>
            <person name="Boore J.L."/>
        </authorList>
    </citation>
    <scope>NUCLEOTIDE SEQUENCE [LARGE SCALE GENOMIC DNA]</scope>
    <source>
        <strain evidence="4 5">cv. Gransden 2004</strain>
    </source>
</reference>
<gene>
    <name evidence="4" type="primary">LOC112275126</name>
    <name evidence="3" type="ORF">PHYPA_027436</name>
</gene>
<dbReference type="RefSeq" id="XP_024360947.1">
    <property type="nucleotide sequence ID" value="XM_024505179.2"/>
</dbReference>